<feature type="domain" description="ImpA N-terminal" evidence="1">
    <location>
        <begin position="7"/>
        <end position="128"/>
    </location>
</feature>
<evidence type="ECO:0000313" key="3">
    <source>
        <dbReference type="Proteomes" id="UP000430634"/>
    </source>
</evidence>
<dbReference type="OrthoDB" id="9771118at2"/>
<dbReference type="RefSeq" id="WP_155473673.1">
    <property type="nucleotide sequence ID" value="NZ_WNKZ01000198.1"/>
</dbReference>
<dbReference type="PANTHER" id="PTHR37951:SF1">
    <property type="entry name" value="TYPE VI SECRETION SYSTEM COMPONENT TSSA1"/>
    <property type="match status" value="1"/>
</dbReference>
<feature type="non-terminal residue" evidence="2">
    <location>
        <position position="278"/>
    </location>
</feature>
<dbReference type="PANTHER" id="PTHR37951">
    <property type="entry name" value="CYTOPLASMIC PROTEIN-RELATED"/>
    <property type="match status" value="1"/>
</dbReference>
<comment type="caution">
    <text evidence="2">The sequence shown here is derived from an EMBL/GenBank/DDBJ whole genome shotgun (WGS) entry which is preliminary data.</text>
</comment>
<dbReference type="AlphaFoldDB" id="A0A6I3T473"/>
<proteinExistence type="predicted"/>
<protein>
    <submittedName>
        <fullName evidence="2">Type VI secretion system protein TssA</fullName>
    </submittedName>
</protein>
<accession>A0A6I3T473</accession>
<reference evidence="2 3" key="1">
    <citation type="submission" date="2019-11" db="EMBL/GenBank/DDBJ databases">
        <title>Type strains purchased from KCTC, JCM and DSMZ.</title>
        <authorList>
            <person name="Lu H."/>
        </authorList>
    </citation>
    <scope>NUCLEOTIDE SEQUENCE [LARGE SCALE GENOMIC DNA]</scope>
    <source>
        <strain evidence="2 3">KCTC 52429</strain>
    </source>
</reference>
<dbReference type="Proteomes" id="UP000430634">
    <property type="component" value="Unassembled WGS sequence"/>
</dbReference>
<sequence length="278" mass="30140">MTIATLLDPLEQGGPCGAPLLHEPEYDAIALARHEDDTSLPLGVWTGVQKRADWHEVVRLCEEALRRRSKDIQVAAWLGEAWISLDGLAGGLRATTLLHALCEAFWPALHPLPRDGDQDFRTAPFDWADQHWHEALLLRVPLVQGTGPEAQAITLGQWRAALAAENEGRKEKSGGRQDRPPRVDQLTHAQALAQAATMPVPACRAALEAATAWSAALTGLHVLLDRLLPGAPPRLRRLCETLAEAEQVLRLCLQQHPGYSDAVPEAPPVPAEAAPAVA</sequence>
<dbReference type="InterPro" id="IPR010657">
    <property type="entry name" value="ImpA_N"/>
</dbReference>
<evidence type="ECO:0000259" key="1">
    <source>
        <dbReference type="Pfam" id="PF06812"/>
    </source>
</evidence>
<gene>
    <name evidence="2" type="primary">tssA</name>
    <name evidence="2" type="ORF">GM672_27525</name>
</gene>
<name>A0A6I3T473_9BURK</name>
<dbReference type="EMBL" id="WNKZ01000198">
    <property type="protein sequence ID" value="MTV56470.1"/>
    <property type="molecule type" value="Genomic_DNA"/>
</dbReference>
<organism evidence="2 3">
    <name type="scientific">Pseudoduganella buxea</name>
    <dbReference type="NCBI Taxonomy" id="1949069"/>
    <lineage>
        <taxon>Bacteria</taxon>
        <taxon>Pseudomonadati</taxon>
        <taxon>Pseudomonadota</taxon>
        <taxon>Betaproteobacteria</taxon>
        <taxon>Burkholderiales</taxon>
        <taxon>Oxalobacteraceae</taxon>
        <taxon>Telluria group</taxon>
        <taxon>Pseudoduganella</taxon>
    </lineage>
</organism>
<dbReference type="Pfam" id="PF06812">
    <property type="entry name" value="ImpA_N"/>
    <property type="match status" value="1"/>
</dbReference>
<dbReference type="InterPro" id="IPR017740">
    <property type="entry name" value="TssA-like"/>
</dbReference>
<dbReference type="NCBIfam" id="TIGR03363">
    <property type="entry name" value="VI_chp_8"/>
    <property type="match status" value="1"/>
</dbReference>
<evidence type="ECO:0000313" key="2">
    <source>
        <dbReference type="EMBL" id="MTV56470.1"/>
    </source>
</evidence>